<sequence length="682" mass="76107">MNLISWTISLMPPSVLMVYNILSFCMQYTFLSPTTASVFQFTEEARAALCPFVGTTGMRCFDGNPLHRSSRNFDSELARLPRGVGISVDRATGQLKAPAVKLTYSTTGSRTWTDGHTGEIFDLFNEATLGSANRIAAAYDTTRVHIFHNASQLNAAWRQTFADGKVRGGELARRPEMLEYFENYFSREEALALSQRVIGLYTLTLNVSTFRINEFASRAISQLTATFDSDLYEDFVDTWGTHIITRSLVGGMIEERAKVVRCSRVSDDARFAHCIPFGDRGPISSNCTYYTDRMRVISKRRLGGNQEIDNDNEWKRTLATGPALLQILEMVPWFEFVTDNAVKQNLITIIRYRQRHFDVSQAESVRLVDSRLQPCVSAPFCSAHINANSIWKTNGITVAGGNGQGGGMNQLYHPHGLFIDNDQTLYIAEWDNHRIVEWKSGAAWGRIIAGGNGQLKHSGDLIVDKVRDSVFICDYVHKRIVRWSLRNANSGETIISGLASFGVTMDQQGFLYVSDSERHEVRRWQVGETQGIVVAGGNGAGNRLDQLNSPRKIFVDRDHSVYVADVFNDRVMRWVKGAKEGIVVAGGRGKGSLLSQLNSPEGIIVDQLGTLYVADRFNHRIMRWPKGAIEGQILVGENGAGSLSNQLTQPIGLSFDRHGNLYVTDLLNNRVQMFEIQGTAWS</sequence>
<gene>
    <name evidence="4" type="ORF">XDN619_LOCUS8309</name>
</gene>
<evidence type="ECO:0000256" key="1">
    <source>
        <dbReference type="ARBA" id="ARBA00022729"/>
    </source>
</evidence>
<evidence type="ECO:0000259" key="3">
    <source>
        <dbReference type="Pfam" id="PF01823"/>
    </source>
</evidence>
<dbReference type="Gene3D" id="2.120.10.30">
    <property type="entry name" value="TolB, C-terminal domain"/>
    <property type="match status" value="1"/>
</dbReference>
<dbReference type="EMBL" id="CAJNRG010002612">
    <property type="protein sequence ID" value="CAF2049711.1"/>
    <property type="molecule type" value="Genomic_DNA"/>
</dbReference>
<dbReference type="CDD" id="cd05819">
    <property type="entry name" value="NHL"/>
    <property type="match status" value="1"/>
</dbReference>
<name>A0A816PM57_9BILA</name>
<accession>A0A816PM57</accession>
<dbReference type="PANTHER" id="PTHR10680">
    <property type="entry name" value="PEPTIDYL-GLYCINE ALPHA-AMIDATING MONOOXYGENASE"/>
    <property type="match status" value="1"/>
</dbReference>
<dbReference type="AlphaFoldDB" id="A0A816PM57"/>
<dbReference type="InterPro" id="IPR020864">
    <property type="entry name" value="MACPF"/>
</dbReference>
<dbReference type="PANTHER" id="PTHR10680:SF14">
    <property type="entry name" value="PEPTIDYL-GLYCINE ALPHA-AMIDATING MONOOXYGENASE"/>
    <property type="match status" value="1"/>
</dbReference>
<organism evidence="4 5">
    <name type="scientific">Rotaria magnacalcarata</name>
    <dbReference type="NCBI Taxonomy" id="392030"/>
    <lineage>
        <taxon>Eukaryota</taxon>
        <taxon>Metazoa</taxon>
        <taxon>Spiralia</taxon>
        <taxon>Gnathifera</taxon>
        <taxon>Rotifera</taxon>
        <taxon>Eurotatoria</taxon>
        <taxon>Bdelloidea</taxon>
        <taxon>Philodinida</taxon>
        <taxon>Philodinidae</taxon>
        <taxon>Rotaria</taxon>
    </lineage>
</organism>
<dbReference type="Pfam" id="PF01823">
    <property type="entry name" value="MACPF"/>
    <property type="match status" value="1"/>
</dbReference>
<keyword evidence="2" id="KW-0325">Glycoprotein</keyword>
<feature type="domain" description="MACPF" evidence="3">
    <location>
        <begin position="183"/>
        <end position="259"/>
    </location>
</feature>
<evidence type="ECO:0000256" key="2">
    <source>
        <dbReference type="ARBA" id="ARBA00023180"/>
    </source>
</evidence>
<proteinExistence type="predicted"/>
<reference evidence="4" key="1">
    <citation type="submission" date="2021-02" db="EMBL/GenBank/DDBJ databases">
        <authorList>
            <person name="Nowell W R."/>
        </authorList>
    </citation>
    <scope>NUCLEOTIDE SEQUENCE</scope>
</reference>
<comment type="caution">
    <text evidence="4">The sequence shown here is derived from an EMBL/GenBank/DDBJ whole genome shotgun (WGS) entry which is preliminary data.</text>
</comment>
<evidence type="ECO:0000313" key="4">
    <source>
        <dbReference type="EMBL" id="CAF2049711.1"/>
    </source>
</evidence>
<protein>
    <recommendedName>
        <fullName evidence="3">MACPF domain-containing protein</fullName>
    </recommendedName>
</protein>
<evidence type="ECO:0000313" key="5">
    <source>
        <dbReference type="Proteomes" id="UP000663887"/>
    </source>
</evidence>
<dbReference type="Gene3D" id="2.40.10.500">
    <property type="match status" value="1"/>
</dbReference>
<keyword evidence="1" id="KW-0732">Signal</keyword>
<dbReference type="InterPro" id="IPR011042">
    <property type="entry name" value="6-blade_b-propeller_TolB-like"/>
</dbReference>
<dbReference type="SUPFAM" id="SSF101898">
    <property type="entry name" value="NHL repeat"/>
    <property type="match status" value="1"/>
</dbReference>
<dbReference type="Proteomes" id="UP000663887">
    <property type="component" value="Unassembled WGS sequence"/>
</dbReference>